<evidence type="ECO:0000313" key="3">
    <source>
        <dbReference type="Proteomes" id="UP000289930"/>
    </source>
</evidence>
<evidence type="ECO:0000256" key="1">
    <source>
        <dbReference type="SAM" id="Phobius"/>
    </source>
</evidence>
<gene>
    <name evidence="2" type="ORF">HFTV1-gp33</name>
</gene>
<feature type="transmembrane region" description="Helical" evidence="1">
    <location>
        <begin position="49"/>
        <end position="69"/>
    </location>
</feature>
<protein>
    <submittedName>
        <fullName evidence="2">Uncharacterized protein</fullName>
    </submittedName>
</protein>
<reference evidence="2" key="1">
    <citation type="journal article" date="2019" name="Environ. Microbiol.">
        <title>Novel haloarchaeal viruses from Lake Retba infecting Haloferax and Halorubrum species.</title>
        <authorList>
            <person name="Mizuno C.M."/>
            <person name="Prajapati B."/>
            <person name="Lucas-Staat S."/>
            <person name="Sime-Ngando T."/>
            <person name="Forterre P."/>
            <person name="Bamford D.H."/>
            <person name="Prangishvili D."/>
            <person name="Krupovic M."/>
            <person name="Oksanen H.M."/>
        </authorList>
    </citation>
    <scope>NUCLEOTIDE SEQUENCE</scope>
</reference>
<name>A0A410N6S0_HFTV1</name>
<keyword evidence="1" id="KW-0472">Membrane</keyword>
<accession>A0A410N6S0</accession>
<evidence type="ECO:0000313" key="2">
    <source>
        <dbReference type="EMBL" id="QAS68866.1"/>
    </source>
</evidence>
<sequence>MSVAHVHRFRIRYRWCFPVIPWYRQAIALIFGVGVMTIALWAIEQGTGPLLIGSVAGMAFLTILLIFGVEVDSIEVDTSGFAVQFSNTTLTETKTTRRSDKHQRENDDDD</sequence>
<keyword evidence="3" id="KW-1185">Reference proteome</keyword>
<feature type="transmembrane region" description="Helical" evidence="1">
    <location>
        <begin position="21"/>
        <end position="43"/>
    </location>
</feature>
<keyword evidence="1" id="KW-0812">Transmembrane</keyword>
<dbReference type="Proteomes" id="UP000289930">
    <property type="component" value="Segment"/>
</dbReference>
<organism evidence="2">
    <name type="scientific">Haloferax tailed virus 1</name>
    <name type="common">HFTV1</name>
    <dbReference type="NCBI Taxonomy" id="2507575"/>
    <lineage>
        <taxon>Viruses</taxon>
        <taxon>Duplodnaviria</taxon>
        <taxon>Heunggongvirae</taxon>
        <taxon>Uroviricota</taxon>
        <taxon>Caudoviricetes</taxon>
        <taxon>Kirjokansivirales</taxon>
        <taxon>Haloferuviridae</taxon>
        <taxon>Retbasiphovirus</taxon>
        <taxon>Retbasiphovirus hantatum</taxon>
        <taxon>Retbasiphovirus HFTV1</taxon>
    </lineage>
</organism>
<proteinExistence type="predicted"/>
<keyword evidence="1" id="KW-1133">Transmembrane helix</keyword>
<dbReference type="EMBL" id="MG550112">
    <property type="protein sequence ID" value="QAS68866.1"/>
    <property type="molecule type" value="Genomic_DNA"/>
</dbReference>